<dbReference type="PROSITE" id="PS51704">
    <property type="entry name" value="GP_PDE"/>
    <property type="match status" value="1"/>
</dbReference>
<dbReference type="AlphaFoldDB" id="A0A1Y5SW63"/>
<dbReference type="EMBL" id="FWFQ01000016">
    <property type="protein sequence ID" value="SLN46542.1"/>
    <property type="molecule type" value="Genomic_DNA"/>
</dbReference>
<reference evidence="3 4" key="1">
    <citation type="submission" date="2017-03" db="EMBL/GenBank/DDBJ databases">
        <authorList>
            <person name="Afonso C.L."/>
            <person name="Miller P.J."/>
            <person name="Scott M.A."/>
            <person name="Spackman E."/>
            <person name="Goraichik I."/>
            <person name="Dimitrov K.M."/>
            <person name="Suarez D.L."/>
            <person name="Swayne D.E."/>
        </authorList>
    </citation>
    <scope>NUCLEOTIDE SEQUENCE [LARGE SCALE GENOMIC DNA]</scope>
    <source>
        <strain evidence="3 4">CECT 7680</strain>
    </source>
</reference>
<name>A0A1Y5SW63_9RHOB</name>
<accession>A0A1Y5SW63</accession>
<dbReference type="PANTHER" id="PTHR46211:SF14">
    <property type="entry name" value="GLYCEROPHOSPHODIESTER PHOSPHODIESTERASE"/>
    <property type="match status" value="1"/>
</dbReference>
<dbReference type="GO" id="GO:0006629">
    <property type="term" value="P:lipid metabolic process"/>
    <property type="evidence" value="ECO:0007669"/>
    <property type="project" value="InterPro"/>
</dbReference>
<dbReference type="RefSeq" id="WP_085868943.1">
    <property type="nucleotide sequence ID" value="NZ_FWFQ01000016.1"/>
</dbReference>
<sequence>MTEFPQLDGFRGAPGVVRLIGHRGARGVMPENTMEGFAFTLKIGVRAMEFDVVMTRDRIPVITHNHHLLNAATRDAEGNWLTGPEPKVSKLTLAELRQFDVGGLDGRTVYGRRFPDQAFMTGLRIPRLADLLEFARRPEGSGLLLLLEMKSEPAAPGAKGDRLSIVHEVVREVRDAGLQERTILHSFDWSVLEECARVAPEMPRSYLSQLPENTDDPGEDSQKSVAPDFDALGVSIPRAVARAGGRMWCPYFKDVTADLVAEAHGLGLLVAAWTANEPEDIEAMIDAGVDGIITDYPGRAQRILLSRGLRW</sequence>
<dbReference type="CDD" id="cd08567">
    <property type="entry name" value="GDPD_SpGDE_like"/>
    <property type="match status" value="1"/>
</dbReference>
<evidence type="ECO:0000259" key="2">
    <source>
        <dbReference type="PROSITE" id="PS51704"/>
    </source>
</evidence>
<dbReference type="Proteomes" id="UP000193409">
    <property type="component" value="Unassembled WGS sequence"/>
</dbReference>
<gene>
    <name evidence="3" type="primary">glpQ1</name>
    <name evidence="3" type="ORF">PSA7680_02392</name>
</gene>
<dbReference type="GO" id="GO:0008889">
    <property type="term" value="F:glycerophosphodiester phosphodiesterase activity"/>
    <property type="evidence" value="ECO:0007669"/>
    <property type="project" value="UniProtKB-EC"/>
</dbReference>
<dbReference type="OrthoDB" id="1854250at2"/>
<dbReference type="InterPro" id="IPR017946">
    <property type="entry name" value="PLC-like_Pdiesterase_TIM-brl"/>
</dbReference>
<dbReference type="EC" id="3.1.4.46" evidence="3"/>
<evidence type="ECO:0000313" key="4">
    <source>
        <dbReference type="Proteomes" id="UP000193409"/>
    </source>
</evidence>
<keyword evidence="4" id="KW-1185">Reference proteome</keyword>
<keyword evidence="3" id="KW-0378">Hydrolase</keyword>
<feature type="region of interest" description="Disordered" evidence="1">
    <location>
        <begin position="207"/>
        <end position="226"/>
    </location>
</feature>
<proteinExistence type="predicted"/>
<dbReference type="Pfam" id="PF03009">
    <property type="entry name" value="GDPD"/>
    <property type="match status" value="1"/>
</dbReference>
<evidence type="ECO:0000256" key="1">
    <source>
        <dbReference type="SAM" id="MobiDB-lite"/>
    </source>
</evidence>
<dbReference type="InterPro" id="IPR030395">
    <property type="entry name" value="GP_PDE_dom"/>
</dbReference>
<protein>
    <submittedName>
        <fullName evidence="3">Putative glycerophosphoryl diester phosphodiesterase 1</fullName>
        <ecNumber evidence="3">3.1.4.46</ecNumber>
    </submittedName>
</protein>
<dbReference type="PROSITE" id="PS50007">
    <property type="entry name" value="PIPLC_X_DOMAIN"/>
    <property type="match status" value="1"/>
</dbReference>
<organism evidence="3 4">
    <name type="scientific">Pseudoruegeria aquimaris</name>
    <dbReference type="NCBI Taxonomy" id="393663"/>
    <lineage>
        <taxon>Bacteria</taxon>
        <taxon>Pseudomonadati</taxon>
        <taxon>Pseudomonadota</taxon>
        <taxon>Alphaproteobacteria</taxon>
        <taxon>Rhodobacterales</taxon>
        <taxon>Roseobacteraceae</taxon>
        <taxon>Pseudoruegeria</taxon>
    </lineage>
</organism>
<feature type="domain" description="GP-PDE" evidence="2">
    <location>
        <begin position="17"/>
        <end position="304"/>
    </location>
</feature>
<dbReference type="PANTHER" id="PTHR46211">
    <property type="entry name" value="GLYCEROPHOSPHORYL DIESTER PHOSPHODIESTERASE"/>
    <property type="match status" value="1"/>
</dbReference>
<dbReference type="SUPFAM" id="SSF51695">
    <property type="entry name" value="PLC-like phosphodiesterases"/>
    <property type="match status" value="1"/>
</dbReference>
<evidence type="ECO:0000313" key="3">
    <source>
        <dbReference type="EMBL" id="SLN46542.1"/>
    </source>
</evidence>
<dbReference type="Gene3D" id="3.20.20.190">
    <property type="entry name" value="Phosphatidylinositol (PI) phosphodiesterase"/>
    <property type="match status" value="1"/>
</dbReference>